<keyword evidence="3" id="KW-0862">Zinc</keyword>
<dbReference type="InterPro" id="IPR036236">
    <property type="entry name" value="Znf_C2H2_sf"/>
</dbReference>
<organism evidence="7 8">
    <name type="scientific">Apiospora phragmitis</name>
    <dbReference type="NCBI Taxonomy" id="2905665"/>
    <lineage>
        <taxon>Eukaryota</taxon>
        <taxon>Fungi</taxon>
        <taxon>Dikarya</taxon>
        <taxon>Ascomycota</taxon>
        <taxon>Pezizomycotina</taxon>
        <taxon>Sordariomycetes</taxon>
        <taxon>Xylariomycetidae</taxon>
        <taxon>Amphisphaeriales</taxon>
        <taxon>Apiosporaceae</taxon>
        <taxon>Apiospora</taxon>
    </lineage>
</organism>
<dbReference type="PANTHER" id="PTHR23235">
    <property type="entry name" value="KRUEPPEL-LIKE TRANSCRIPTION FACTOR"/>
    <property type="match status" value="1"/>
</dbReference>
<dbReference type="PANTHER" id="PTHR23235:SF170">
    <property type="entry name" value="FI01014P-RELATED"/>
    <property type="match status" value="1"/>
</dbReference>
<protein>
    <recommendedName>
        <fullName evidence="6">C2H2-type domain-containing protein</fullName>
    </recommendedName>
</protein>
<evidence type="ECO:0000256" key="1">
    <source>
        <dbReference type="ARBA" id="ARBA00022723"/>
    </source>
</evidence>
<evidence type="ECO:0000256" key="3">
    <source>
        <dbReference type="ARBA" id="ARBA00022833"/>
    </source>
</evidence>
<feature type="domain" description="C2H2-type" evidence="6">
    <location>
        <begin position="162"/>
        <end position="191"/>
    </location>
</feature>
<dbReference type="RefSeq" id="XP_066720418.1">
    <property type="nucleotide sequence ID" value="XM_066854563.1"/>
</dbReference>
<proteinExistence type="predicted"/>
<name>A0ABR1W7G3_9PEZI</name>
<evidence type="ECO:0000313" key="7">
    <source>
        <dbReference type="EMBL" id="KAK8079347.1"/>
    </source>
</evidence>
<dbReference type="PROSITE" id="PS50157">
    <property type="entry name" value="ZINC_FINGER_C2H2_2"/>
    <property type="match status" value="3"/>
</dbReference>
<evidence type="ECO:0000256" key="5">
    <source>
        <dbReference type="SAM" id="MobiDB-lite"/>
    </source>
</evidence>
<feature type="region of interest" description="Disordered" evidence="5">
    <location>
        <begin position="125"/>
        <end position="153"/>
    </location>
</feature>
<dbReference type="SMART" id="SM00355">
    <property type="entry name" value="ZnF_C2H2"/>
    <property type="match status" value="3"/>
</dbReference>
<dbReference type="PROSITE" id="PS00028">
    <property type="entry name" value="ZINC_FINGER_C2H2_1"/>
    <property type="match status" value="3"/>
</dbReference>
<feature type="compositionally biased region" description="Low complexity" evidence="5">
    <location>
        <begin position="134"/>
        <end position="146"/>
    </location>
</feature>
<dbReference type="Gene3D" id="3.30.160.60">
    <property type="entry name" value="Classic Zinc Finger"/>
    <property type="match status" value="2"/>
</dbReference>
<feature type="domain" description="C2H2-type" evidence="6">
    <location>
        <begin position="220"/>
        <end position="246"/>
    </location>
</feature>
<evidence type="ECO:0000259" key="6">
    <source>
        <dbReference type="PROSITE" id="PS50157"/>
    </source>
</evidence>
<dbReference type="GeneID" id="92087626"/>
<keyword evidence="8" id="KW-1185">Reference proteome</keyword>
<accession>A0ABR1W7G3</accession>
<keyword evidence="1" id="KW-0479">Metal-binding</keyword>
<gene>
    <name evidence="7" type="ORF">PG994_003154</name>
</gene>
<feature type="domain" description="C2H2-type" evidence="6">
    <location>
        <begin position="192"/>
        <end position="219"/>
    </location>
</feature>
<dbReference type="Pfam" id="PF00096">
    <property type="entry name" value="zf-C2H2"/>
    <property type="match status" value="1"/>
</dbReference>
<dbReference type="SUPFAM" id="SSF57667">
    <property type="entry name" value="beta-beta-alpha zinc fingers"/>
    <property type="match status" value="2"/>
</dbReference>
<sequence length="327" mass="35854">MTMQNEQWHPIKAEYGIMPAYQASDANQFTVFTPIGMSWANVSPPYQLLEPLYYQFLDTSGLQAYPPQPSSSYLPMSETNHPRESVQASPLDKPPNTAHLEANARLTSTATSTSVDKMMIAIQGKTSSGPANDKSPSLHLSKSTSSGIAKPKKKWCPACGNQSCEHPGCGKSFTQKGNLKTHGRQHTGERPHVCVVCDKGFAQGGGLQSHKKVHDRTKRFTCRIGNCSTTFKHSGGLKAHQNKFHAQYIMELTEKLANDINALTDEERKLCIEFADVYKHLNKGIKGRGSGHRAVAAIHDHSAPQLALPQLALPQLTEGHTSLHHVL</sequence>
<reference evidence="7 8" key="1">
    <citation type="submission" date="2023-01" db="EMBL/GenBank/DDBJ databases">
        <title>Analysis of 21 Apiospora genomes using comparative genomics revels a genus with tremendous synthesis potential of carbohydrate active enzymes and secondary metabolites.</title>
        <authorList>
            <person name="Sorensen T."/>
        </authorList>
    </citation>
    <scope>NUCLEOTIDE SEQUENCE [LARGE SCALE GENOMIC DNA]</scope>
    <source>
        <strain evidence="7 8">CBS 135458</strain>
    </source>
</reference>
<dbReference type="InterPro" id="IPR013087">
    <property type="entry name" value="Znf_C2H2_type"/>
</dbReference>
<feature type="region of interest" description="Disordered" evidence="5">
    <location>
        <begin position="67"/>
        <end position="98"/>
    </location>
</feature>
<comment type="caution">
    <text evidence="7">The sequence shown here is derived from an EMBL/GenBank/DDBJ whole genome shotgun (WGS) entry which is preliminary data.</text>
</comment>
<evidence type="ECO:0000256" key="4">
    <source>
        <dbReference type="PROSITE-ProRule" id="PRU00042"/>
    </source>
</evidence>
<evidence type="ECO:0000313" key="8">
    <source>
        <dbReference type="Proteomes" id="UP001480595"/>
    </source>
</evidence>
<evidence type="ECO:0000256" key="2">
    <source>
        <dbReference type="ARBA" id="ARBA00022771"/>
    </source>
</evidence>
<feature type="compositionally biased region" description="Polar residues" evidence="5">
    <location>
        <begin position="70"/>
        <end position="79"/>
    </location>
</feature>
<dbReference type="Proteomes" id="UP001480595">
    <property type="component" value="Unassembled WGS sequence"/>
</dbReference>
<keyword evidence="2 4" id="KW-0863">Zinc-finger</keyword>
<dbReference type="EMBL" id="JAQQWL010000003">
    <property type="protein sequence ID" value="KAK8079347.1"/>
    <property type="molecule type" value="Genomic_DNA"/>
</dbReference>